<evidence type="ECO:0000256" key="1">
    <source>
        <dbReference type="ARBA" id="ARBA00022729"/>
    </source>
</evidence>
<gene>
    <name evidence="5" type="ORF">AKJ40_04765</name>
</gene>
<feature type="domain" description="CARDB" evidence="3">
    <location>
        <begin position="81"/>
        <end position="158"/>
    </location>
</feature>
<keyword evidence="2" id="KW-1133">Transmembrane helix</keyword>
<evidence type="ECO:0000256" key="2">
    <source>
        <dbReference type="SAM" id="Phobius"/>
    </source>
</evidence>
<evidence type="ECO:0008006" key="7">
    <source>
        <dbReference type="Google" id="ProtNLM"/>
    </source>
</evidence>
<dbReference type="InterPro" id="IPR013783">
    <property type="entry name" value="Ig-like_fold"/>
</dbReference>
<evidence type="ECO:0000313" key="5">
    <source>
        <dbReference type="EMBL" id="KXA98456.1"/>
    </source>
</evidence>
<dbReference type="EMBL" id="LHXU01000110">
    <property type="protein sequence ID" value="KXA98456.1"/>
    <property type="molecule type" value="Genomic_DNA"/>
</dbReference>
<proteinExistence type="predicted"/>
<protein>
    <recommendedName>
        <fullName evidence="7">Leucine-binding protein domain-containing protein</fullName>
    </recommendedName>
</protein>
<dbReference type="InterPro" id="IPR011635">
    <property type="entry name" value="CARDB"/>
</dbReference>
<dbReference type="Pfam" id="PF13458">
    <property type="entry name" value="Peripla_BP_6"/>
    <property type="match status" value="1"/>
</dbReference>
<feature type="transmembrane region" description="Helical" evidence="2">
    <location>
        <begin position="6"/>
        <end position="26"/>
    </location>
</feature>
<dbReference type="CDD" id="cd06338">
    <property type="entry name" value="PBP1_ABC_ligand_binding-like"/>
    <property type="match status" value="1"/>
</dbReference>
<dbReference type="InterPro" id="IPR028081">
    <property type="entry name" value="Leu-bd"/>
</dbReference>
<dbReference type="AlphaFoldDB" id="A0A133UWA6"/>
<keyword evidence="6" id="KW-1185">Reference proteome</keyword>
<dbReference type="InterPro" id="IPR028082">
    <property type="entry name" value="Peripla_BP_I"/>
</dbReference>
<dbReference type="Proteomes" id="UP000070341">
    <property type="component" value="Unassembled WGS sequence"/>
</dbReference>
<dbReference type="InterPro" id="IPR051010">
    <property type="entry name" value="BCAA_transport"/>
</dbReference>
<keyword evidence="2" id="KW-0812">Transmembrane</keyword>
<dbReference type="PANTHER" id="PTHR30483:SF37">
    <property type="entry name" value="ABC TRANSPORTER SUBSTRATE-BINDING PROTEIN"/>
    <property type="match status" value="1"/>
</dbReference>
<feature type="domain" description="Leucine-binding protein" evidence="4">
    <location>
        <begin position="175"/>
        <end position="499"/>
    </location>
</feature>
<keyword evidence="2" id="KW-0472">Membrane</keyword>
<evidence type="ECO:0000313" key="6">
    <source>
        <dbReference type="Proteomes" id="UP000070341"/>
    </source>
</evidence>
<keyword evidence="1" id="KW-0732">Signal</keyword>
<evidence type="ECO:0000259" key="4">
    <source>
        <dbReference type="Pfam" id="PF13458"/>
    </source>
</evidence>
<reference evidence="5 6" key="1">
    <citation type="journal article" date="2016" name="Sci. Rep.">
        <title>Metabolic traits of an uncultured archaeal lineage -MSBL1- from brine pools of the Red Sea.</title>
        <authorList>
            <person name="Mwirichia R."/>
            <person name="Alam I."/>
            <person name="Rashid M."/>
            <person name="Vinu M."/>
            <person name="Ba-Alawi W."/>
            <person name="Anthony Kamau A."/>
            <person name="Kamanda Ngugi D."/>
            <person name="Goker M."/>
            <person name="Klenk H.P."/>
            <person name="Bajic V."/>
            <person name="Stingl U."/>
        </authorList>
    </citation>
    <scope>NUCLEOTIDE SEQUENCE [LARGE SCALE GENOMIC DNA]</scope>
    <source>
        <strain evidence="5">SCGC-AAA259M10</strain>
    </source>
</reference>
<dbReference type="Gene3D" id="2.60.40.10">
    <property type="entry name" value="Immunoglobulins"/>
    <property type="match status" value="1"/>
</dbReference>
<accession>A0A133UWA6</accession>
<dbReference type="Gene3D" id="3.40.50.2300">
    <property type="match status" value="2"/>
</dbReference>
<evidence type="ECO:0000259" key="3">
    <source>
        <dbReference type="Pfam" id="PF07705"/>
    </source>
</evidence>
<dbReference type="Pfam" id="PF07705">
    <property type="entry name" value="CARDB"/>
    <property type="match status" value="1"/>
</dbReference>
<dbReference type="SUPFAM" id="SSF53822">
    <property type="entry name" value="Periplasmic binding protein-like I"/>
    <property type="match status" value="1"/>
</dbReference>
<organism evidence="5 6">
    <name type="scientific">candidate division MSBL1 archaeon SCGC-AAA259M10</name>
    <dbReference type="NCBI Taxonomy" id="1698270"/>
    <lineage>
        <taxon>Archaea</taxon>
        <taxon>Methanobacteriati</taxon>
        <taxon>Methanobacteriota</taxon>
        <taxon>candidate division MSBL1</taxon>
    </lineage>
</organism>
<sequence>MSSVQYAIIVLLVISIAISGAALWMISGTPKDVADEQSVADLSNKVDGLSDKVDSITSTLSGVEQTQSQILEALGQTTPAQLTVTSLSVTPSSVEIGEEATVTVTIANTGGESGTKSVSLEIDGSSVGTEDVTVPANSTTTATFSVTRETAGTYTLSADGASTALTVTEGPAEEPIKIGMSASMSGAFERNGLYQMRGAKWAVNYINEEFGGVNGRPLELIAYDDESAPSTGAQLYRKLIYDDKVDWLAGPYSSGITKAVVPIVEEAGIPMLGTGASSGDIWRGKNRRWVVQTYSASRNYPKTAIKLSAEKGYKDIAVLYTSTEAEITHFEGAKDWIEQNDLNLVHSASFPKGTTNFGPIIQKVIAAKPDTLLVNSRITIPIINALGITDMDEIKFVWFSTGVMTEDFREGAQGDLEMGVASQAAWLPTAKLESATIGVTNQEFIDGYVEMFDEQPDYHVLNGVTSITLLYGGFQYSLEQAGELRRDLVRDWLFDVELDRTLQGPYGVVDLGEPDAGLQQKKSLLCIQWQKDDEGNYVQEVIYPFHSATADPLPPYHELHG</sequence>
<dbReference type="PANTHER" id="PTHR30483">
    <property type="entry name" value="LEUCINE-SPECIFIC-BINDING PROTEIN"/>
    <property type="match status" value="1"/>
</dbReference>
<name>A0A133UWA6_9EURY</name>
<comment type="caution">
    <text evidence="5">The sequence shown here is derived from an EMBL/GenBank/DDBJ whole genome shotgun (WGS) entry which is preliminary data.</text>
</comment>